<keyword evidence="2" id="KW-1185">Reference proteome</keyword>
<gene>
    <name evidence="1" type="ORF">DP106_13910</name>
</gene>
<proteinExistence type="predicted"/>
<comment type="caution">
    <text evidence="1">The sequence shown here is derived from an EMBL/GenBank/DDBJ whole genome shotgun (WGS) entry which is preliminary data.</text>
</comment>
<evidence type="ECO:0000313" key="1">
    <source>
        <dbReference type="EMBL" id="RJX47850.1"/>
    </source>
</evidence>
<accession>A0A3A6Q264</accession>
<dbReference type="AlphaFoldDB" id="A0A3A6Q264"/>
<dbReference type="RefSeq" id="WP_133305161.1">
    <property type="nucleotide sequence ID" value="NZ_QMDW01000031.1"/>
</dbReference>
<reference evidence="1 2" key="1">
    <citation type="submission" date="2018-06" db="EMBL/GenBank/DDBJ databases">
        <title>Halonotius sp. F13-13 a new haloarchaeeon isolated from a solar saltern from Isla Cristina, Huelva, Spain.</title>
        <authorList>
            <person name="Duran-Viseras A."/>
            <person name="Sanchez-Porro C."/>
            <person name="Ventosa A."/>
        </authorList>
    </citation>
    <scope>NUCLEOTIDE SEQUENCE [LARGE SCALE GENOMIC DNA]</scope>
    <source>
        <strain evidence="1 2">CECT 7525</strain>
    </source>
</reference>
<dbReference type="EMBL" id="QMDW01000031">
    <property type="protein sequence ID" value="RJX47850.1"/>
    <property type="molecule type" value="Genomic_DNA"/>
</dbReference>
<organism evidence="1 2">
    <name type="scientific">Halonotius pteroides</name>
    <dbReference type="NCBI Taxonomy" id="268735"/>
    <lineage>
        <taxon>Archaea</taxon>
        <taxon>Methanobacteriati</taxon>
        <taxon>Methanobacteriota</taxon>
        <taxon>Stenosarchaea group</taxon>
        <taxon>Halobacteria</taxon>
        <taxon>Halobacteriales</taxon>
        <taxon>Haloferacaceae</taxon>
        <taxon>Halonotius</taxon>
    </lineage>
</organism>
<sequence>MTELQSPLNSPSDYHRLAEELIAEYDTMTEKQPVVGSCSDKLTDRNLVVYDEATEQPVAELAFDVDADGCAHLTTPADYTLPTDREPFTSIDAPESLPPAGQILWESMQLIEMIIQSQNDESTHKHRLAELLEQLHHQHDYSPETIQTGLVETAQKRGELPIDSRLLL</sequence>
<name>A0A3A6Q264_9EURY</name>
<evidence type="ECO:0000313" key="2">
    <source>
        <dbReference type="Proteomes" id="UP000281564"/>
    </source>
</evidence>
<dbReference type="Proteomes" id="UP000281564">
    <property type="component" value="Unassembled WGS sequence"/>
</dbReference>
<protein>
    <submittedName>
        <fullName evidence="1">Uncharacterized protein</fullName>
    </submittedName>
</protein>